<dbReference type="EMBL" id="CM056815">
    <property type="protein sequence ID" value="KAJ8629754.1"/>
    <property type="molecule type" value="Genomic_DNA"/>
</dbReference>
<accession>A0ACC2L8E3</accession>
<evidence type="ECO:0000313" key="1">
    <source>
        <dbReference type="EMBL" id="KAJ8629754.1"/>
    </source>
</evidence>
<gene>
    <name evidence="1" type="ORF">MRB53_023077</name>
</gene>
<comment type="caution">
    <text evidence="1">The sequence shown here is derived from an EMBL/GenBank/DDBJ whole genome shotgun (WGS) entry which is preliminary data.</text>
</comment>
<name>A0ACC2L8E3_PERAE</name>
<proteinExistence type="predicted"/>
<keyword evidence="2" id="KW-1185">Reference proteome</keyword>
<sequence>MAGSSGNAAREHIEEIRRVKFSIGGEPNPLKEDLHLAVSRLSAELYTKDIHFLMELIQNAEDNEYLPGVHPTLEFVLTTEDITGTGAPATLLVYNNEKGFSKKNIESICSVGQSTKKGKRQFGFIGEKGIGFKSVFLVSTQPYIFSNGYQIRLSKKPDSHCGIGYIVPEWVNGKPTVSEIHRVYGSHKVLPTTVIVLPLRPEKVNAVKQQLSGVHPELLLFLSKITKLSIQENSKDPSGVDIVTAVFLSHETDLGIKDINADFHQVFLSAQEGTDKIVKECKYYMWRQRFPVKLENRVDERRGLQEWEICLAFPFGERLRRDESSSGVYAFLPTEMVTNFPFIIHADFILSSSRETILLNNKWNLGILDCVGHAFSKAFVAVMKSDETAPTSSMIKVFEFLPTKASPYVELERVRESIRKNLERQDIIPCETLFTRKVFCKPIEVGRIISSFRNILSQLKGQGMSLQSISSHGKYICHSALDLSRFDHVLDFLGVQCFDYDWYAMCIKDCNLILQASEDIYVELLVFIMINWHAISCHIGNADSLKYLDQNGKVALCSINAATGGTHKIRFGLTYDEHTWLSKCNLEFGWKELYFLPNSTWRALQKSQNSDLLKSALKSHARVEAITLLDFFIIAVNSIRSEKNRRVVISFTHFLLHSHSKNLISPGKVSQYCPSIPVVDRFGHVNLKRDAVLVPASGSKWAKLMISNPWTKKNYVELRGDYVQCCKFAGECSSKEMLHHFMKVYIKAKDIPELCPPDADFPLASSHLTSEQAFLLLDWIRHLRTGNFLRRNKFIESIEGGKWLKTCAGYKSPKQCLLSDEEERSIFAEMGDLLSHIPIIDEQFYESKIRSYESDLKYLGVKFGLVEAYPMIVSCLMSLAECRCLTKEAAIPLMKLMRYSMEKNILSAENLKILKEKLSLYTHLGYRAAACSILWDSKWGCFSEIAELPFIDDSYYGSVIYSFKDELEMMGVVVGFTKGCNLLTAGMKFPKNPTSAASRYALALLEQIRLLKSEQNESFVTDLIEEVTNQPWLKTNIGFAQPIECFLSEPEWACLLHVLEVPVIDENFYRSKIGSFKAELQSLGVHINLEDAKKKICSEFKSLSSSSDLNDHGTLSLLNCLKHSKEKKNFPLEEFMNCLSEGSWLRTWHGDKFPKDSILFDSEWGPISEITDLPFIDDAFYGKSIYLYRDELKMMGVALDIRDGCRFVVEGLKFPKEPGAITAASAISLLECIRILLAGPSNTALPDDLLNRMKSKWILTHMGFRTPDQCFLFNSNPSSVSNGKWGGLLEPEDATFIKEDYYGADISLYREELKMIGVNVEAGDGCSLLVDVLSCHTNLSSVRRIYGYLSKFEWMPPSSGKSDLRIWIPDRSGTGGEWVQPQACVLSDMDNLFSSSLHVLDKYYENPLLSFFSKVFDVAKSPTTKDYIKLWKSWELKSEHQIDIHELCSFWKYICSTWHSYGVDSIVMSITKLPAKTADGRIQLIDKRDLLIADDSQLVQIFAEASENPLFVWCPQPGLPNIPMSKLYMIYSSLGVRKISVSVQKGEDFSMDYSLLIVLPTTEVIGKGLLKLVLAFLAETSVCTTLKHEIAQSLLGLSVYGTMEPIMVSYSLILPSDKRHVSAKASKMVYWEKTSNKLIIQKPNKSDKKTYMEFASQFARVVSEGVLLKTWTSLIQQKKAWKPRFDGLYKLFRLGYFLDFDVDSIECLLKMENLEVLKEDEDFIASAFAADKTSCIVNKRKPESVQEISGPIAKNQTKRRKQ</sequence>
<dbReference type="Proteomes" id="UP001234297">
    <property type="component" value="Chromosome 7"/>
</dbReference>
<evidence type="ECO:0000313" key="2">
    <source>
        <dbReference type="Proteomes" id="UP001234297"/>
    </source>
</evidence>
<reference evidence="1 2" key="1">
    <citation type="journal article" date="2022" name="Hortic Res">
        <title>A haplotype resolved chromosomal level avocado genome allows analysis of novel avocado genes.</title>
        <authorList>
            <person name="Nath O."/>
            <person name="Fletcher S.J."/>
            <person name="Hayward A."/>
            <person name="Shaw L.M."/>
            <person name="Masouleh A.K."/>
            <person name="Furtado A."/>
            <person name="Henry R.J."/>
            <person name="Mitter N."/>
        </authorList>
    </citation>
    <scope>NUCLEOTIDE SEQUENCE [LARGE SCALE GENOMIC DNA]</scope>
    <source>
        <strain evidence="2">cv. Hass</strain>
    </source>
</reference>
<organism evidence="1 2">
    <name type="scientific">Persea americana</name>
    <name type="common">Avocado</name>
    <dbReference type="NCBI Taxonomy" id="3435"/>
    <lineage>
        <taxon>Eukaryota</taxon>
        <taxon>Viridiplantae</taxon>
        <taxon>Streptophyta</taxon>
        <taxon>Embryophyta</taxon>
        <taxon>Tracheophyta</taxon>
        <taxon>Spermatophyta</taxon>
        <taxon>Magnoliopsida</taxon>
        <taxon>Magnoliidae</taxon>
        <taxon>Laurales</taxon>
        <taxon>Lauraceae</taxon>
        <taxon>Persea</taxon>
    </lineage>
</organism>
<protein>
    <submittedName>
        <fullName evidence="1">Uncharacterized protein</fullName>
    </submittedName>
</protein>